<comment type="similarity">
    <text evidence="2">Belongs to the virb1 family.</text>
</comment>
<dbReference type="InterPro" id="IPR008258">
    <property type="entry name" value="Transglycosylase_SLT_dom_1"/>
</dbReference>
<dbReference type="RefSeq" id="WP_222875080.1">
    <property type="nucleotide sequence ID" value="NZ_AP023361.1"/>
</dbReference>
<evidence type="ECO:0000313" key="5">
    <source>
        <dbReference type="EMBL" id="BCJ91434.1"/>
    </source>
</evidence>
<dbReference type="PANTHER" id="PTHR37423">
    <property type="entry name" value="SOLUBLE LYTIC MUREIN TRANSGLYCOSYLASE-RELATED"/>
    <property type="match status" value="1"/>
</dbReference>
<reference evidence="5 6" key="1">
    <citation type="submission" date="2020-08" db="EMBL/GenBank/DDBJ databases">
        <title>Genome sequence of Rhizobiales bacterium strain IZ6.</title>
        <authorList>
            <person name="Nakai R."/>
            <person name="Naganuma T."/>
        </authorList>
    </citation>
    <scope>NUCLEOTIDE SEQUENCE [LARGE SCALE GENOMIC DNA]</scope>
    <source>
        <strain evidence="5 6">IZ6</strain>
    </source>
</reference>
<feature type="domain" description="Transglycosylase SLT" evidence="4">
    <location>
        <begin position="100"/>
        <end position="195"/>
    </location>
</feature>
<dbReference type="KEGG" id="tso:IZ6_21690"/>
<keyword evidence="6" id="KW-1185">Reference proteome</keyword>
<evidence type="ECO:0000256" key="2">
    <source>
        <dbReference type="ARBA" id="ARBA00009387"/>
    </source>
</evidence>
<gene>
    <name evidence="5" type="ORF">IZ6_21690</name>
</gene>
<feature type="signal peptide" evidence="3">
    <location>
        <begin position="1"/>
        <end position="21"/>
    </location>
</feature>
<keyword evidence="3" id="KW-0732">Signal</keyword>
<name>A0A6S6QLZ2_9HYPH</name>
<accession>A0A6S6QLZ2</accession>
<dbReference type="AlphaFoldDB" id="A0A6S6QLZ2"/>
<proteinExistence type="inferred from homology"/>
<evidence type="ECO:0000256" key="1">
    <source>
        <dbReference type="ARBA" id="ARBA00007734"/>
    </source>
</evidence>
<evidence type="ECO:0000259" key="4">
    <source>
        <dbReference type="Pfam" id="PF01464"/>
    </source>
</evidence>
<protein>
    <recommendedName>
        <fullName evidence="4">Transglycosylase SLT domain-containing protein</fullName>
    </recommendedName>
</protein>
<dbReference type="Gene3D" id="1.10.530.10">
    <property type="match status" value="1"/>
</dbReference>
<dbReference type="Proteomes" id="UP000515317">
    <property type="component" value="Chromosome"/>
</dbReference>
<dbReference type="PANTHER" id="PTHR37423:SF2">
    <property type="entry name" value="MEMBRANE-BOUND LYTIC MUREIN TRANSGLYCOSYLASE C"/>
    <property type="match status" value="1"/>
</dbReference>
<comment type="similarity">
    <text evidence="1">Belongs to the transglycosylase Slt family.</text>
</comment>
<dbReference type="EMBL" id="AP023361">
    <property type="protein sequence ID" value="BCJ91434.1"/>
    <property type="molecule type" value="Genomic_DNA"/>
</dbReference>
<dbReference type="Pfam" id="PF01464">
    <property type="entry name" value="SLT"/>
    <property type="match status" value="1"/>
</dbReference>
<dbReference type="SUPFAM" id="SSF53955">
    <property type="entry name" value="Lysozyme-like"/>
    <property type="match status" value="1"/>
</dbReference>
<evidence type="ECO:0000256" key="3">
    <source>
        <dbReference type="SAM" id="SignalP"/>
    </source>
</evidence>
<evidence type="ECO:0000313" key="6">
    <source>
        <dbReference type="Proteomes" id="UP000515317"/>
    </source>
</evidence>
<organism evidence="5 6">
    <name type="scientific">Terrihabitans soli</name>
    <dbReference type="NCBI Taxonomy" id="708113"/>
    <lineage>
        <taxon>Bacteria</taxon>
        <taxon>Pseudomonadati</taxon>
        <taxon>Pseudomonadota</taxon>
        <taxon>Alphaproteobacteria</taxon>
        <taxon>Hyphomicrobiales</taxon>
        <taxon>Terrihabitans</taxon>
    </lineage>
</organism>
<dbReference type="InterPro" id="IPR023346">
    <property type="entry name" value="Lysozyme-like_dom_sf"/>
</dbReference>
<feature type="chain" id="PRO_5027933202" description="Transglycosylase SLT domain-containing protein" evidence="3">
    <location>
        <begin position="22"/>
        <end position="234"/>
    </location>
</feature>
<sequence length="234" mass="25421">MIRTLVAGALAASSFALPAFADADVHGFLQSATPEQRKEIREELQDVREAKTPKEKREERADLKDEIRDIKEDRAEKRERLIEGRSSTRGAASGNSLQSLVQRYAEANGVPAQVGHGVVMVESRYNARATGAGTYIGLMQISYRTAQGIGYTGTRAGLYDPETNLKYGMKYLGEAYRQAGGNLCGAVSKYQGGHGVRGVTRAGSVYCGKVKNYMAKAAPADRNKLVAQRENGRS</sequence>